<protein>
    <submittedName>
        <fullName evidence="2">Uncharacterized protein</fullName>
    </submittedName>
</protein>
<sequence>MTTRITTPTDDDAYPTDTPTFDAARRSGSDRAQMMFSPTSSATAGQFDTDADEPR</sequence>
<accession>A0A830GJ52</accession>
<comment type="caution">
    <text evidence="2">The sequence shown here is derived from an EMBL/GenBank/DDBJ whole genome shotgun (WGS) entry which is preliminary data.</text>
</comment>
<organism evidence="2 3">
    <name type="scientific">Haloarcula pellucida</name>
    <dbReference type="NCBI Taxonomy" id="1427151"/>
    <lineage>
        <taxon>Archaea</taxon>
        <taxon>Methanobacteriati</taxon>
        <taxon>Methanobacteriota</taxon>
        <taxon>Stenosarchaea group</taxon>
        <taxon>Halobacteria</taxon>
        <taxon>Halobacteriales</taxon>
        <taxon>Haloarculaceae</taxon>
        <taxon>Haloarcula</taxon>
    </lineage>
</organism>
<gene>
    <name evidence="2" type="ORF">GCM10009030_11910</name>
</gene>
<dbReference type="Proteomes" id="UP000605784">
    <property type="component" value="Unassembled WGS sequence"/>
</dbReference>
<evidence type="ECO:0000256" key="1">
    <source>
        <dbReference type="SAM" id="MobiDB-lite"/>
    </source>
</evidence>
<proteinExistence type="predicted"/>
<feature type="region of interest" description="Disordered" evidence="1">
    <location>
        <begin position="1"/>
        <end position="55"/>
    </location>
</feature>
<keyword evidence="3" id="KW-1185">Reference proteome</keyword>
<reference evidence="2" key="2">
    <citation type="submission" date="2020-09" db="EMBL/GenBank/DDBJ databases">
        <authorList>
            <person name="Sun Q."/>
            <person name="Ohkuma M."/>
        </authorList>
    </citation>
    <scope>NUCLEOTIDE SEQUENCE</scope>
    <source>
        <strain evidence="2">JCM 17820</strain>
    </source>
</reference>
<dbReference type="GeneID" id="44857542"/>
<evidence type="ECO:0000313" key="3">
    <source>
        <dbReference type="Proteomes" id="UP000605784"/>
    </source>
</evidence>
<feature type="compositionally biased region" description="Polar residues" evidence="1">
    <location>
        <begin position="36"/>
        <end position="46"/>
    </location>
</feature>
<reference evidence="2" key="1">
    <citation type="journal article" date="2014" name="Int. J. Syst. Evol. Microbiol.">
        <title>Complete genome sequence of Corynebacterium casei LMG S-19264T (=DSM 44701T), isolated from a smear-ripened cheese.</title>
        <authorList>
            <consortium name="US DOE Joint Genome Institute (JGI-PGF)"/>
            <person name="Walter F."/>
            <person name="Albersmeier A."/>
            <person name="Kalinowski J."/>
            <person name="Ruckert C."/>
        </authorList>
    </citation>
    <scope>NUCLEOTIDE SEQUENCE</scope>
    <source>
        <strain evidence="2">JCM 17820</strain>
    </source>
</reference>
<dbReference type="AlphaFoldDB" id="A0A830GJ52"/>
<dbReference type="EMBL" id="BMOU01000001">
    <property type="protein sequence ID" value="GGN90200.1"/>
    <property type="molecule type" value="Genomic_DNA"/>
</dbReference>
<name>A0A830GJ52_9EURY</name>
<evidence type="ECO:0000313" key="2">
    <source>
        <dbReference type="EMBL" id="GGN90200.1"/>
    </source>
</evidence>
<dbReference type="RefSeq" id="WP_166970748.1">
    <property type="nucleotide sequence ID" value="NZ_BMOU01000001.1"/>
</dbReference>